<keyword evidence="2" id="KW-0472">Membrane</keyword>
<comment type="caution">
    <text evidence="3">The sequence shown here is derived from an EMBL/GenBank/DDBJ whole genome shotgun (WGS) entry which is preliminary data.</text>
</comment>
<feature type="transmembrane region" description="Helical" evidence="2">
    <location>
        <begin position="160"/>
        <end position="185"/>
    </location>
</feature>
<proteinExistence type="predicted"/>
<evidence type="ECO:0000256" key="2">
    <source>
        <dbReference type="SAM" id="Phobius"/>
    </source>
</evidence>
<feature type="compositionally biased region" description="Low complexity" evidence="1">
    <location>
        <begin position="61"/>
        <end position="70"/>
    </location>
</feature>
<protein>
    <submittedName>
        <fullName evidence="3">Uncharacterized protein</fullName>
    </submittedName>
</protein>
<feature type="transmembrane region" description="Helical" evidence="2">
    <location>
        <begin position="205"/>
        <end position="224"/>
    </location>
</feature>
<feature type="compositionally biased region" description="Basic and acidic residues" evidence="1">
    <location>
        <begin position="1"/>
        <end position="13"/>
    </location>
</feature>
<name>A0A9D1YWI9_9MICO</name>
<reference evidence="3" key="2">
    <citation type="submission" date="2021-04" db="EMBL/GenBank/DDBJ databases">
        <authorList>
            <person name="Gilroy R."/>
        </authorList>
    </citation>
    <scope>NUCLEOTIDE SEQUENCE</scope>
    <source>
        <strain evidence="3">ChiGjej1B1-98</strain>
    </source>
</reference>
<evidence type="ECO:0000313" key="4">
    <source>
        <dbReference type="Proteomes" id="UP000824005"/>
    </source>
</evidence>
<evidence type="ECO:0000313" key="3">
    <source>
        <dbReference type="EMBL" id="HIY65291.1"/>
    </source>
</evidence>
<dbReference type="EMBL" id="DXDC01000100">
    <property type="protein sequence ID" value="HIY65291.1"/>
    <property type="molecule type" value="Genomic_DNA"/>
</dbReference>
<accession>A0A9D1YWI9</accession>
<organism evidence="3 4">
    <name type="scientific">Candidatus Agrococcus pullicola</name>
    <dbReference type="NCBI Taxonomy" id="2838429"/>
    <lineage>
        <taxon>Bacteria</taxon>
        <taxon>Bacillati</taxon>
        <taxon>Actinomycetota</taxon>
        <taxon>Actinomycetes</taxon>
        <taxon>Micrococcales</taxon>
        <taxon>Microbacteriaceae</taxon>
        <taxon>Agrococcus</taxon>
    </lineage>
</organism>
<feature type="non-terminal residue" evidence="3">
    <location>
        <position position="1"/>
    </location>
</feature>
<keyword evidence="2" id="KW-1133">Transmembrane helix</keyword>
<sequence length="246" mass="25897">GDRTWDGSVRDSDAEGTDGKSFSEVVSGWFSDDESGDEWGDLLGDLFGSGKQQSGEEDKASAGASGGEAAVPARGGPPATPNNRKPGKAPAVLYRDGVQLYRSKLPATFPVPGGVIEVAASGYGASRMHFVDDSGRERALVPHRRAAEGLRARFGNRFPALSRAIGALAILILLVGLVVGIPQGIEMVTSIEPIAERVGTFTSPIQLPAWANIALLVAGIIAATERALTLRNHWLIDFDTTWTAFG</sequence>
<evidence type="ECO:0000256" key="1">
    <source>
        <dbReference type="SAM" id="MobiDB-lite"/>
    </source>
</evidence>
<feature type="compositionally biased region" description="Acidic residues" evidence="1">
    <location>
        <begin position="31"/>
        <end position="40"/>
    </location>
</feature>
<reference evidence="3" key="1">
    <citation type="journal article" date="2021" name="PeerJ">
        <title>Extensive microbial diversity within the chicken gut microbiome revealed by metagenomics and culture.</title>
        <authorList>
            <person name="Gilroy R."/>
            <person name="Ravi A."/>
            <person name="Getino M."/>
            <person name="Pursley I."/>
            <person name="Horton D.L."/>
            <person name="Alikhan N.F."/>
            <person name="Baker D."/>
            <person name="Gharbi K."/>
            <person name="Hall N."/>
            <person name="Watson M."/>
            <person name="Adriaenssens E.M."/>
            <person name="Foster-Nyarko E."/>
            <person name="Jarju S."/>
            <person name="Secka A."/>
            <person name="Antonio M."/>
            <person name="Oren A."/>
            <person name="Chaudhuri R.R."/>
            <person name="La Ragione R."/>
            <person name="Hildebrand F."/>
            <person name="Pallen M.J."/>
        </authorList>
    </citation>
    <scope>NUCLEOTIDE SEQUENCE</scope>
    <source>
        <strain evidence="3">ChiGjej1B1-98</strain>
    </source>
</reference>
<dbReference type="AlphaFoldDB" id="A0A9D1YWI9"/>
<feature type="region of interest" description="Disordered" evidence="1">
    <location>
        <begin position="1"/>
        <end position="89"/>
    </location>
</feature>
<gene>
    <name evidence="3" type="ORF">H9830_03310</name>
</gene>
<dbReference type="Proteomes" id="UP000824005">
    <property type="component" value="Unassembled WGS sequence"/>
</dbReference>
<keyword evidence="2" id="KW-0812">Transmembrane</keyword>